<gene>
    <name evidence="1" type="ORF">SDC9_163398</name>
</gene>
<dbReference type="AlphaFoldDB" id="A0A645FQ08"/>
<proteinExistence type="predicted"/>
<evidence type="ECO:0000313" key="1">
    <source>
        <dbReference type="EMBL" id="MPN16060.1"/>
    </source>
</evidence>
<dbReference type="EMBL" id="VSSQ01062959">
    <property type="protein sequence ID" value="MPN16060.1"/>
    <property type="molecule type" value="Genomic_DNA"/>
</dbReference>
<protein>
    <submittedName>
        <fullName evidence="1">Uncharacterized protein</fullName>
    </submittedName>
</protein>
<reference evidence="1" key="1">
    <citation type="submission" date="2019-08" db="EMBL/GenBank/DDBJ databases">
        <authorList>
            <person name="Kucharzyk K."/>
            <person name="Murdoch R.W."/>
            <person name="Higgins S."/>
            <person name="Loffler F."/>
        </authorList>
    </citation>
    <scope>NUCLEOTIDE SEQUENCE</scope>
</reference>
<name>A0A645FQ08_9ZZZZ</name>
<organism evidence="1">
    <name type="scientific">bioreactor metagenome</name>
    <dbReference type="NCBI Taxonomy" id="1076179"/>
    <lineage>
        <taxon>unclassified sequences</taxon>
        <taxon>metagenomes</taxon>
        <taxon>ecological metagenomes</taxon>
    </lineage>
</organism>
<accession>A0A645FQ08</accession>
<sequence length="196" mass="20845">MGVPTDTHPSDVAIDYAKVTAVPEIVEAVSTNDVTIKLTVTRQGQSSESQNSSKFKLAKFKVTNKDFTGDKTGKIIEAGGKFFIAGTTNQLPLRTSFADFSLESGTANYLSTNITSYSYGSLTFSNDASNCFVVSGQFVEKWTKNKKKNVRFGIMDAAGTGKVASQDVLVQGKITVSGKGADESQPESGVSGVMNQ</sequence>
<comment type="caution">
    <text evidence="1">The sequence shown here is derived from an EMBL/GenBank/DDBJ whole genome shotgun (WGS) entry which is preliminary data.</text>
</comment>